<dbReference type="Gene3D" id="3.30.420.10">
    <property type="entry name" value="Ribonuclease H-like superfamily/Ribonuclease H"/>
    <property type="match status" value="1"/>
</dbReference>
<dbReference type="PANTHER" id="PTHR12801:SF115">
    <property type="entry name" value="FI18136P1-RELATED"/>
    <property type="match status" value="1"/>
</dbReference>
<dbReference type="OMA" id="YKNSCIT"/>
<dbReference type="InterPro" id="IPR036397">
    <property type="entry name" value="RNaseH_sf"/>
</dbReference>
<dbReference type="Proteomes" id="UP000008837">
    <property type="component" value="Unassembled WGS sequence"/>
</dbReference>
<dbReference type="VEuPathDB" id="FungiDB:MGL_2563"/>
<dbReference type="CDD" id="cd06145">
    <property type="entry name" value="REX1_like"/>
    <property type="match status" value="1"/>
</dbReference>
<sequence length="552" mass="60482">MLPVRGLLHNVVCPAFRDGECEKQRAGGCLFSHDANLLEKRPHPDNATGAVKRAGPTLTTEGVPRKQARREAISESNLPTEAPALPRITSQRHPSTSKISLAQRQDGLKKVHTTLCRFYAPIWQHSDPRLQKLGREMAASDALRMEEDVFQHVNEYTYKTSSIAAAASVNKRATDVLASAVHEAAIALAGSETQGAKTSDSIGRAKSVLDACTETGSEADVQQKRQAQERRKKGRLTRERIIKAGFLCPKGDLEKLGYVTEIPPTWGAGSEKPDACGERPTCARCGIVYRVGPLGRVNTDNVNEQDPEACHFHSGRPRPEKLGMARARKVYRWSCCGRTVDSHTLGDDRCATGPHVFKEEGAEALHKRSAYVTWSDIPGQANAQEVLPVAALDCEMSYTTAGISVTRITLVDETGDVVFDELIRCPDGVSMIDLNTQFSGIHAEAYEAEAIFDLDTARRALAQYIGPQTILIGHGLENDLHAIRLVHTNVVDTCQLFPHPRGLPYRLALRDLVAKYLGRIIQAGGASVGHSSAEDAQMTLELVRWKWLDMCS</sequence>
<keyword evidence="3" id="KW-0540">Nuclease</keyword>
<reference evidence="9 10" key="1">
    <citation type="journal article" date="2007" name="Proc. Natl. Acad. Sci. U.S.A.">
        <title>Dandruff-associated Malassezia genomes reveal convergent and divergent virulence traits shared with plant and human fungal pathogens.</title>
        <authorList>
            <person name="Xu J."/>
            <person name="Saunders C.W."/>
            <person name="Hu P."/>
            <person name="Grant R.A."/>
            <person name="Boekhout T."/>
            <person name="Kuramae E.E."/>
            <person name="Kronstad J.W."/>
            <person name="Deangelis Y.M."/>
            <person name="Reeder N.L."/>
            <person name="Johnstone K.R."/>
            <person name="Leland M."/>
            <person name="Fieno A.M."/>
            <person name="Begley W.M."/>
            <person name="Sun Y."/>
            <person name="Lacey M.P."/>
            <person name="Chaudhary T."/>
            <person name="Keough T."/>
            <person name="Chu L."/>
            <person name="Sears R."/>
            <person name="Yuan B."/>
            <person name="Dawson T.L.Jr."/>
        </authorList>
    </citation>
    <scope>NUCLEOTIDE SEQUENCE [LARGE SCALE GENOMIC DNA]</scope>
    <source>
        <strain evidence="10">ATCC MYA-4612 / CBS 7966</strain>
    </source>
</reference>
<keyword evidence="4" id="KW-0378">Hydrolase</keyword>
<accession>A8Q4L2</accession>
<evidence type="ECO:0000256" key="2">
    <source>
        <dbReference type="ARBA" id="ARBA00006357"/>
    </source>
</evidence>
<dbReference type="FunFam" id="3.30.420.10:FF:000031">
    <property type="entry name" value="RNA exonuclease 1"/>
    <property type="match status" value="1"/>
</dbReference>
<dbReference type="InterPro" id="IPR047021">
    <property type="entry name" value="REXO1/3/4-like"/>
</dbReference>
<dbReference type="SUPFAM" id="SSF53098">
    <property type="entry name" value="Ribonuclease H-like"/>
    <property type="match status" value="1"/>
</dbReference>
<dbReference type="OrthoDB" id="8191639at2759"/>
<feature type="compositionally biased region" description="Polar residues" evidence="7">
    <location>
        <begin position="88"/>
        <end position="103"/>
    </location>
</feature>
<evidence type="ECO:0000256" key="5">
    <source>
        <dbReference type="ARBA" id="ARBA00022839"/>
    </source>
</evidence>
<dbReference type="InterPro" id="IPR012337">
    <property type="entry name" value="RNaseH-like_sf"/>
</dbReference>
<evidence type="ECO:0000256" key="7">
    <source>
        <dbReference type="SAM" id="MobiDB-lite"/>
    </source>
</evidence>
<dbReference type="GO" id="GO:0004527">
    <property type="term" value="F:exonuclease activity"/>
    <property type="evidence" value="ECO:0007669"/>
    <property type="project" value="UniProtKB-KW"/>
</dbReference>
<evidence type="ECO:0000256" key="4">
    <source>
        <dbReference type="ARBA" id="ARBA00022801"/>
    </source>
</evidence>
<dbReference type="GeneID" id="5854488"/>
<comment type="subcellular location">
    <subcellularLocation>
        <location evidence="1">Nucleus</location>
    </subcellularLocation>
</comment>
<evidence type="ECO:0000259" key="8">
    <source>
        <dbReference type="SMART" id="SM00479"/>
    </source>
</evidence>
<keyword evidence="6" id="KW-0539">Nucleus</keyword>
<gene>
    <name evidence="9" type="ORF">MGL_2563</name>
</gene>
<dbReference type="FunCoup" id="A8Q4L2">
    <property type="interactions" value="178"/>
</dbReference>
<keyword evidence="5" id="KW-0269">Exonuclease</keyword>
<dbReference type="GO" id="GO:0005634">
    <property type="term" value="C:nucleus"/>
    <property type="evidence" value="ECO:0007669"/>
    <property type="project" value="UniProtKB-SubCell"/>
</dbReference>
<proteinExistence type="inferred from homology"/>
<dbReference type="STRING" id="425265.A8Q4L2"/>
<comment type="similarity">
    <text evidence="2">Belongs to the REXO1/REXO3 family.</text>
</comment>
<protein>
    <recommendedName>
        <fullName evidence="8">Exonuclease domain-containing protein</fullName>
    </recommendedName>
</protein>
<evidence type="ECO:0000256" key="6">
    <source>
        <dbReference type="ARBA" id="ARBA00023242"/>
    </source>
</evidence>
<dbReference type="AlphaFoldDB" id="A8Q4L2"/>
<dbReference type="InterPro" id="IPR013520">
    <property type="entry name" value="Ribonucl_H"/>
</dbReference>
<evidence type="ECO:0000256" key="3">
    <source>
        <dbReference type="ARBA" id="ARBA00022722"/>
    </source>
</evidence>
<dbReference type="KEGG" id="mgl:MGL_2563"/>
<keyword evidence="10" id="KW-1185">Reference proteome</keyword>
<feature type="region of interest" description="Disordered" evidence="7">
    <location>
        <begin position="40"/>
        <end position="104"/>
    </location>
</feature>
<evidence type="ECO:0000313" key="9">
    <source>
        <dbReference type="EMBL" id="EDP42967.1"/>
    </source>
</evidence>
<dbReference type="RefSeq" id="XP_001730181.1">
    <property type="nucleotide sequence ID" value="XM_001730129.1"/>
</dbReference>
<evidence type="ECO:0000256" key="1">
    <source>
        <dbReference type="ARBA" id="ARBA00004123"/>
    </source>
</evidence>
<dbReference type="GO" id="GO:0010629">
    <property type="term" value="P:negative regulation of gene expression"/>
    <property type="evidence" value="ECO:0007669"/>
    <property type="project" value="UniProtKB-ARBA"/>
</dbReference>
<dbReference type="SMART" id="SM00479">
    <property type="entry name" value="EXOIII"/>
    <property type="match status" value="1"/>
</dbReference>
<dbReference type="GO" id="GO:0003676">
    <property type="term" value="F:nucleic acid binding"/>
    <property type="evidence" value="ECO:0007669"/>
    <property type="project" value="InterPro"/>
</dbReference>
<dbReference type="EMBL" id="AAYY01000009">
    <property type="protein sequence ID" value="EDP42967.1"/>
    <property type="molecule type" value="Genomic_DNA"/>
</dbReference>
<feature type="domain" description="Exonuclease" evidence="8">
    <location>
        <begin position="388"/>
        <end position="552"/>
    </location>
</feature>
<name>A8Q4L2_MALGO</name>
<dbReference type="InParanoid" id="A8Q4L2"/>
<comment type="caution">
    <text evidence="9">The sequence shown here is derived from an EMBL/GenBank/DDBJ whole genome shotgun (WGS) entry which is preliminary data.</text>
</comment>
<evidence type="ECO:0000313" key="10">
    <source>
        <dbReference type="Proteomes" id="UP000008837"/>
    </source>
</evidence>
<dbReference type="InterPro" id="IPR034922">
    <property type="entry name" value="REX1-like_exo"/>
</dbReference>
<organism evidence="9 10">
    <name type="scientific">Malassezia globosa (strain ATCC MYA-4612 / CBS 7966)</name>
    <name type="common">Dandruff-associated fungus</name>
    <dbReference type="NCBI Taxonomy" id="425265"/>
    <lineage>
        <taxon>Eukaryota</taxon>
        <taxon>Fungi</taxon>
        <taxon>Dikarya</taxon>
        <taxon>Basidiomycota</taxon>
        <taxon>Ustilaginomycotina</taxon>
        <taxon>Malasseziomycetes</taxon>
        <taxon>Malasseziales</taxon>
        <taxon>Malasseziaceae</taxon>
        <taxon>Malassezia</taxon>
    </lineage>
</organism>
<dbReference type="PANTHER" id="PTHR12801">
    <property type="entry name" value="RNA EXONUCLEASE REXO1 / RECO3 FAMILY MEMBER-RELATED"/>
    <property type="match status" value="1"/>
</dbReference>